<dbReference type="PRINTS" id="PR00398">
    <property type="entry name" value="STRDHORMONER"/>
</dbReference>
<dbReference type="PRINTS" id="PR01284">
    <property type="entry name" value="NUCLEARECPTR"/>
</dbReference>
<evidence type="ECO:0000313" key="15">
    <source>
        <dbReference type="RefSeq" id="XP_032822692.1"/>
    </source>
</evidence>
<evidence type="ECO:0000256" key="7">
    <source>
        <dbReference type="ARBA" id="ARBA00023163"/>
    </source>
</evidence>
<feature type="region of interest" description="Disordered" evidence="11">
    <location>
        <begin position="424"/>
        <end position="453"/>
    </location>
</feature>
<dbReference type="FunFam" id="3.30.50.10:FF:000009">
    <property type="entry name" value="nuclear receptor subfamily 4 group A member 2"/>
    <property type="match status" value="1"/>
</dbReference>
<keyword evidence="6 10" id="KW-0238">DNA-binding</keyword>
<evidence type="ECO:0000313" key="14">
    <source>
        <dbReference type="Proteomes" id="UP001318040"/>
    </source>
</evidence>
<dbReference type="SUPFAM" id="SSF48508">
    <property type="entry name" value="Nuclear receptor ligand-binding domain"/>
    <property type="match status" value="1"/>
</dbReference>
<dbReference type="GO" id="GO:0008270">
    <property type="term" value="F:zinc ion binding"/>
    <property type="evidence" value="ECO:0007669"/>
    <property type="project" value="UniProtKB-KW"/>
</dbReference>
<evidence type="ECO:0000256" key="10">
    <source>
        <dbReference type="RuleBase" id="RU004334"/>
    </source>
</evidence>
<dbReference type="InterPro" id="IPR001628">
    <property type="entry name" value="Znf_hrmn_rcpt"/>
</dbReference>
<name>A0AAJ7TU51_PETMA</name>
<evidence type="ECO:0000256" key="2">
    <source>
        <dbReference type="ARBA" id="ARBA00022723"/>
    </source>
</evidence>
<keyword evidence="5 10" id="KW-0805">Transcription regulation</keyword>
<dbReference type="SUPFAM" id="SSF57716">
    <property type="entry name" value="Glucocorticoid receptor-like (DNA-binding domain)"/>
    <property type="match status" value="1"/>
</dbReference>
<dbReference type="GO" id="GO:0005634">
    <property type="term" value="C:nucleus"/>
    <property type="evidence" value="ECO:0007669"/>
    <property type="project" value="UniProtKB-SubCell"/>
</dbReference>
<reference evidence="15" key="1">
    <citation type="submission" date="2025-08" db="UniProtKB">
        <authorList>
            <consortium name="RefSeq"/>
        </authorList>
    </citation>
    <scope>IDENTIFICATION</scope>
    <source>
        <tissue evidence="15">Sperm</tissue>
    </source>
</reference>
<keyword evidence="4 10" id="KW-0862">Zinc</keyword>
<dbReference type="Gene3D" id="1.10.565.10">
    <property type="entry name" value="Retinoid X Receptor"/>
    <property type="match status" value="1"/>
</dbReference>
<evidence type="ECO:0000256" key="6">
    <source>
        <dbReference type="ARBA" id="ARBA00023125"/>
    </source>
</evidence>
<dbReference type="GO" id="GO:0005667">
    <property type="term" value="C:transcription regulator complex"/>
    <property type="evidence" value="ECO:0007669"/>
    <property type="project" value="TreeGrafter"/>
</dbReference>
<dbReference type="InterPro" id="IPR003070">
    <property type="entry name" value="NR4A1-3"/>
</dbReference>
<keyword evidence="14" id="KW-1185">Reference proteome</keyword>
<dbReference type="InterPro" id="IPR013088">
    <property type="entry name" value="Znf_NHR/GATA"/>
</dbReference>
<dbReference type="Proteomes" id="UP001318040">
    <property type="component" value="Chromosome 2"/>
</dbReference>
<dbReference type="PROSITE" id="PS51843">
    <property type="entry name" value="NR_LBD"/>
    <property type="match status" value="1"/>
</dbReference>
<dbReference type="PRINTS" id="PR00047">
    <property type="entry name" value="STROIDFINGER"/>
</dbReference>
<keyword evidence="2 10" id="KW-0479">Metal-binding</keyword>
<comment type="subcellular location">
    <subcellularLocation>
        <location evidence="1 10">Nucleus</location>
    </subcellularLocation>
</comment>
<evidence type="ECO:0000256" key="3">
    <source>
        <dbReference type="ARBA" id="ARBA00022771"/>
    </source>
</evidence>
<feature type="region of interest" description="Disordered" evidence="11">
    <location>
        <begin position="196"/>
        <end position="233"/>
    </location>
</feature>
<feature type="region of interest" description="Disordered" evidence="11">
    <location>
        <begin position="1"/>
        <end position="34"/>
    </location>
</feature>
<dbReference type="Pfam" id="PF00104">
    <property type="entry name" value="Hormone_recep"/>
    <property type="match status" value="1"/>
</dbReference>
<dbReference type="RefSeq" id="XP_032822692.1">
    <property type="nucleotide sequence ID" value="XM_032966801.1"/>
</dbReference>
<dbReference type="Pfam" id="PF00105">
    <property type="entry name" value="zf-C4"/>
    <property type="match status" value="1"/>
</dbReference>
<evidence type="ECO:0000259" key="13">
    <source>
        <dbReference type="PROSITE" id="PS51843"/>
    </source>
</evidence>
<evidence type="ECO:0000256" key="11">
    <source>
        <dbReference type="SAM" id="MobiDB-lite"/>
    </source>
</evidence>
<dbReference type="SMART" id="SM00399">
    <property type="entry name" value="ZnF_C4"/>
    <property type="match status" value="1"/>
</dbReference>
<dbReference type="InterPro" id="IPR001723">
    <property type="entry name" value="Nuclear_hrmn_rcpt"/>
</dbReference>
<feature type="domain" description="NR LBD" evidence="13">
    <location>
        <begin position="454"/>
        <end position="686"/>
    </location>
</feature>
<organism evidence="14 15">
    <name type="scientific">Petromyzon marinus</name>
    <name type="common">Sea lamprey</name>
    <dbReference type="NCBI Taxonomy" id="7757"/>
    <lineage>
        <taxon>Eukaryota</taxon>
        <taxon>Metazoa</taxon>
        <taxon>Chordata</taxon>
        <taxon>Craniata</taxon>
        <taxon>Vertebrata</taxon>
        <taxon>Cyclostomata</taxon>
        <taxon>Hyperoartia</taxon>
        <taxon>Petromyzontiformes</taxon>
        <taxon>Petromyzontidae</taxon>
        <taxon>Petromyzon</taxon>
    </lineage>
</organism>
<accession>A0AAJ7TU51</accession>
<keyword evidence="7 10" id="KW-0804">Transcription</keyword>
<dbReference type="InterPro" id="IPR035500">
    <property type="entry name" value="NHR-like_dom_sf"/>
</dbReference>
<dbReference type="InterPro" id="IPR000536">
    <property type="entry name" value="Nucl_hrmn_rcpt_lig-bd"/>
</dbReference>
<dbReference type="GO" id="GO:0004879">
    <property type="term" value="F:nuclear receptor activity"/>
    <property type="evidence" value="ECO:0007669"/>
    <property type="project" value="InterPro"/>
</dbReference>
<proteinExistence type="inferred from homology"/>
<evidence type="ECO:0000256" key="9">
    <source>
        <dbReference type="ARBA" id="ARBA00023242"/>
    </source>
</evidence>
<keyword evidence="9 10" id="KW-0539">Nucleus</keyword>
<dbReference type="AlphaFoldDB" id="A0AAJ7TU51"/>
<evidence type="ECO:0000256" key="5">
    <source>
        <dbReference type="ARBA" id="ARBA00023015"/>
    </source>
</evidence>
<feature type="domain" description="Nuclear receptor" evidence="12">
    <location>
        <begin position="349"/>
        <end position="424"/>
    </location>
</feature>
<dbReference type="PANTHER" id="PTHR24085:SF4">
    <property type="entry name" value="NUCLEAR HORMONE RECEPTOR HR38-RELATED"/>
    <property type="match status" value="1"/>
</dbReference>
<keyword evidence="8 10" id="KW-0675">Receptor</keyword>
<comment type="similarity">
    <text evidence="10">Belongs to the nuclear hormone receptor family.</text>
</comment>
<evidence type="ECO:0000256" key="1">
    <source>
        <dbReference type="ARBA" id="ARBA00004123"/>
    </source>
</evidence>
<dbReference type="Gene3D" id="3.30.50.10">
    <property type="entry name" value="Erythroid Transcription Factor GATA-1, subunit A"/>
    <property type="match status" value="1"/>
</dbReference>
<keyword evidence="3 10" id="KW-0863">Zinc-finger</keyword>
<dbReference type="GO" id="GO:0035259">
    <property type="term" value="F:nuclear glucocorticoid receptor binding"/>
    <property type="evidence" value="ECO:0007669"/>
    <property type="project" value="TreeGrafter"/>
</dbReference>
<dbReference type="PROSITE" id="PS51030">
    <property type="entry name" value="NUCLEAR_REC_DBD_2"/>
    <property type="match status" value="1"/>
</dbReference>
<dbReference type="PANTHER" id="PTHR24085">
    <property type="entry name" value="NUCLEAR HORMONE RECEPTOR"/>
    <property type="match status" value="1"/>
</dbReference>
<evidence type="ECO:0000256" key="8">
    <source>
        <dbReference type="ARBA" id="ARBA00023170"/>
    </source>
</evidence>
<dbReference type="CDD" id="cd06969">
    <property type="entry name" value="NR_DBD_NGFI-B"/>
    <property type="match status" value="1"/>
</dbReference>
<dbReference type="GO" id="GO:0071376">
    <property type="term" value="P:cellular response to corticotropin-releasing hormone stimulus"/>
    <property type="evidence" value="ECO:0007669"/>
    <property type="project" value="TreeGrafter"/>
</dbReference>
<dbReference type="SMART" id="SM00430">
    <property type="entry name" value="HOLI"/>
    <property type="match status" value="1"/>
</dbReference>
<sequence>MSAAAADVLRSPSGREPSAGPLRDPRPLDLSPRLMDTPEFVRLNMELTNADAPAGVVHYDGKVGDFAYHPYHGVKEERPMVHGFLARDLSPIDFYKQSPPSTPESIDSLQPSLWDEQSGSHAQYSLTNLASVERKPAPHTMGFKQLPVPCTIPSPPSMKIYLPPHPGDSESFYRQGMPGYGFVRPIAAERRPHFLTKFSMPPDSDHGPPQPAGPLQDPEASPPVKRRLHPGMDALPVGRAVPGYPMALSHLEHTLGRMRPLAECPSAVKMSGFHPSPASQRHYEPAHYAGPFHDGGDFGIERQHLQQQQQHLPDSCAPDFGRGVPRLGSSRSVVPTMMPPVGDSPPAAEGMCAVCGDNAACQHYGVRTCEGCKGFFKRTVQKDAKYVCLANRNCPVDKRRRNRCQYCRYQKCLTVGMIKEVVRTDNLKGRRGRLPSKPKGPAPTAETGASRQPPYDSYLQELVQAHVEVWPATSQLDFSQMNPMSERSKVPLDSEHVHHFYEVLSGSVQVSRDWAARLPSFQELPGCDRELLLSSSYLELFLLRLAYRSNPKEERLVFCTGLALHLSQCVRVFGEWLYSILSFSDTLQALEPDIATVACLSAAVLFGERRGLRHPKRVEELRNKVQRILREHLDSLGARPAKVRQLLSQPGLLHSLSMMGLQRIFYLKMEDLVQTPDFVDNLFKDSLPF</sequence>
<dbReference type="GO" id="GO:0000978">
    <property type="term" value="F:RNA polymerase II cis-regulatory region sequence-specific DNA binding"/>
    <property type="evidence" value="ECO:0007669"/>
    <property type="project" value="TreeGrafter"/>
</dbReference>
<evidence type="ECO:0000259" key="12">
    <source>
        <dbReference type="PROSITE" id="PS51030"/>
    </source>
</evidence>
<protein>
    <submittedName>
        <fullName evidence="15">Nuclear receptor subfamily 4 group A member 2-like</fullName>
    </submittedName>
</protein>
<evidence type="ECO:0000256" key="4">
    <source>
        <dbReference type="ARBA" id="ARBA00022833"/>
    </source>
</evidence>
<dbReference type="KEGG" id="pmrn:116949444"/>
<dbReference type="PROSITE" id="PS00031">
    <property type="entry name" value="NUCLEAR_REC_DBD_1"/>
    <property type="match status" value="1"/>
</dbReference>
<gene>
    <name evidence="15" type="primary">LOC116949444</name>
</gene>